<dbReference type="EMBL" id="QMQA01000218">
    <property type="protein sequence ID" value="RLE11801.1"/>
    <property type="molecule type" value="Genomic_DNA"/>
</dbReference>
<gene>
    <name evidence="3" type="ORF">DRJ04_07345</name>
</gene>
<name>A0A662DBT5_UNCAE</name>
<dbReference type="InterPro" id="IPR007842">
    <property type="entry name" value="HEPN_dom"/>
</dbReference>
<evidence type="ECO:0000313" key="3">
    <source>
        <dbReference type="EMBL" id="RLE11801.1"/>
    </source>
</evidence>
<sequence length="135" mass="15956">MKETTKTLIRYRLERARETLESAKILFENSKLYSAVNRIYYAMFYSVNALLLSKNLSSSKHSGVKALFGREFVNKGLVDRESGRFYSKMFEIRQKSDYEDLVKFNKEDVTEWLKKTEDFVSEIEKVISNIIEEQK</sequence>
<organism evidence="3 4">
    <name type="scientific">Aerophobetes bacterium</name>
    <dbReference type="NCBI Taxonomy" id="2030807"/>
    <lineage>
        <taxon>Bacteria</taxon>
        <taxon>Candidatus Aerophobota</taxon>
    </lineage>
</organism>
<dbReference type="AlphaFoldDB" id="A0A662DBT5"/>
<evidence type="ECO:0000256" key="1">
    <source>
        <dbReference type="ARBA" id="ARBA00038248"/>
    </source>
</evidence>
<dbReference type="Pfam" id="PF05168">
    <property type="entry name" value="HEPN"/>
    <property type="match status" value="1"/>
</dbReference>
<dbReference type="Gene3D" id="1.20.120.330">
    <property type="entry name" value="Nucleotidyltransferases domain 2"/>
    <property type="match status" value="1"/>
</dbReference>
<protein>
    <recommendedName>
        <fullName evidence="2">HEPN domain-containing protein</fullName>
    </recommendedName>
</protein>
<evidence type="ECO:0000313" key="4">
    <source>
        <dbReference type="Proteomes" id="UP000280417"/>
    </source>
</evidence>
<evidence type="ECO:0000259" key="2">
    <source>
        <dbReference type="Pfam" id="PF05168"/>
    </source>
</evidence>
<dbReference type="InterPro" id="IPR052226">
    <property type="entry name" value="UPF0332_toxin"/>
</dbReference>
<feature type="domain" description="HEPN" evidence="2">
    <location>
        <begin position="10"/>
        <end position="125"/>
    </location>
</feature>
<comment type="caution">
    <text evidence="3">The sequence shown here is derived from an EMBL/GenBank/DDBJ whole genome shotgun (WGS) entry which is preliminary data.</text>
</comment>
<comment type="similarity">
    <text evidence="1">Belongs to the UPF0332 family.</text>
</comment>
<proteinExistence type="inferred from homology"/>
<accession>A0A662DBT5</accession>
<reference evidence="3 4" key="1">
    <citation type="submission" date="2018-06" db="EMBL/GenBank/DDBJ databases">
        <title>Extensive metabolic versatility and redundancy in microbially diverse, dynamic hydrothermal sediments.</title>
        <authorList>
            <person name="Dombrowski N."/>
            <person name="Teske A."/>
            <person name="Baker B.J."/>
        </authorList>
    </citation>
    <scope>NUCLEOTIDE SEQUENCE [LARGE SCALE GENOMIC DNA]</scope>
    <source>
        <strain evidence="3">B3_G15</strain>
    </source>
</reference>
<dbReference type="Proteomes" id="UP000280417">
    <property type="component" value="Unassembled WGS sequence"/>
</dbReference>
<dbReference type="PANTHER" id="PTHR36565:SF1">
    <property type="entry name" value="UPF0332 PROTEIN TM_1000"/>
    <property type="match status" value="1"/>
</dbReference>
<dbReference type="PANTHER" id="PTHR36565">
    <property type="entry name" value="UPF0332 PROTEIN TM_1000"/>
    <property type="match status" value="1"/>
</dbReference>